<organism evidence="12">
    <name type="scientific">Staphylococcus aureus</name>
    <dbReference type="NCBI Taxonomy" id="1280"/>
    <lineage>
        <taxon>Bacteria</taxon>
        <taxon>Bacillati</taxon>
        <taxon>Bacillota</taxon>
        <taxon>Bacilli</taxon>
        <taxon>Bacillales</taxon>
        <taxon>Staphylococcaceae</taxon>
        <taxon>Staphylococcus</taxon>
    </lineage>
</organism>
<evidence type="ECO:0000256" key="1">
    <source>
        <dbReference type="ARBA" id="ARBA00004168"/>
    </source>
</evidence>
<evidence type="ECO:0000256" key="3">
    <source>
        <dbReference type="ARBA" id="ARBA00022525"/>
    </source>
</evidence>
<keyword evidence="3" id="KW-0964">Secreted</keyword>
<keyword evidence="5" id="KW-0677">Repeat</keyword>
<accession>A0A5S9I5B8</accession>
<dbReference type="GO" id="GO:0007155">
    <property type="term" value="P:cell adhesion"/>
    <property type="evidence" value="ECO:0007669"/>
    <property type="project" value="UniProtKB-KW"/>
</dbReference>
<keyword evidence="7" id="KW-0843">Virulence</keyword>
<dbReference type="Pfam" id="PF02986">
    <property type="entry name" value="Fn_bind"/>
    <property type="match status" value="2"/>
</dbReference>
<dbReference type="SUPFAM" id="SSF49401">
    <property type="entry name" value="Bacterial adhesins"/>
    <property type="match status" value="2"/>
</dbReference>
<protein>
    <recommendedName>
        <fullName evidence="9">Fibronectin-binding protein A</fullName>
    </recommendedName>
</protein>
<keyword evidence="4" id="KW-0732">Signal</keyword>
<feature type="region of interest" description="Disordered" evidence="10">
    <location>
        <begin position="740"/>
        <end position="810"/>
    </location>
</feature>
<dbReference type="Gene3D" id="2.60.40.1280">
    <property type="match status" value="1"/>
</dbReference>
<dbReference type="NCBIfam" id="TIGR01168">
    <property type="entry name" value="YSIRK_signal"/>
    <property type="match status" value="1"/>
</dbReference>
<feature type="domain" description="Gram-positive cocci surface proteins LPxTG" evidence="11">
    <location>
        <begin position="1020"/>
        <end position="1056"/>
    </location>
</feature>
<dbReference type="InterPro" id="IPR011266">
    <property type="entry name" value="Adhesin_Fg-bd_dom_2"/>
</dbReference>
<keyword evidence="8" id="KW-0572">Peptidoglycan-anchor</keyword>
<feature type="region of interest" description="Disordered" evidence="10">
    <location>
        <begin position="1008"/>
        <end position="1033"/>
    </location>
</feature>
<evidence type="ECO:0000259" key="11">
    <source>
        <dbReference type="PROSITE" id="PS50847"/>
    </source>
</evidence>
<dbReference type="NCBIfam" id="TIGR01167">
    <property type="entry name" value="LPXTG_anchor"/>
    <property type="match status" value="1"/>
</dbReference>
<evidence type="ECO:0000256" key="8">
    <source>
        <dbReference type="ARBA" id="ARBA00023088"/>
    </source>
</evidence>
<dbReference type="RefSeq" id="WP_155978320.1">
    <property type="nucleotide sequence ID" value="NZ_AP019712.1"/>
</dbReference>
<evidence type="ECO:0000256" key="4">
    <source>
        <dbReference type="ARBA" id="ARBA00022729"/>
    </source>
</evidence>
<dbReference type="AlphaFoldDB" id="A0A5S9I5B8"/>
<keyword evidence="2" id="KW-0134">Cell wall</keyword>
<evidence type="ECO:0000256" key="9">
    <source>
        <dbReference type="ARBA" id="ARBA00044184"/>
    </source>
</evidence>
<comment type="subcellular location">
    <subcellularLocation>
        <location evidence="1">Secreted</location>
        <location evidence="1">Cell wall</location>
        <topology evidence="1">Peptidoglycan-anchor</topology>
    </subcellularLocation>
</comment>
<gene>
    <name evidence="12" type="primary">fnbA</name>
    <name evidence="12" type="ORF">TMSFP482_23610</name>
</gene>
<feature type="compositionally biased region" description="Basic and acidic residues" evidence="10">
    <location>
        <begin position="112"/>
        <end position="126"/>
    </location>
</feature>
<feature type="compositionally biased region" description="Basic and acidic residues" evidence="10">
    <location>
        <begin position="829"/>
        <end position="838"/>
    </location>
</feature>
<dbReference type="Pfam" id="PF10425">
    <property type="entry name" value="SdrG_C_C"/>
    <property type="match status" value="1"/>
</dbReference>
<feature type="region of interest" description="Disordered" evidence="10">
    <location>
        <begin position="74"/>
        <end position="170"/>
    </location>
</feature>
<dbReference type="Pfam" id="PF00746">
    <property type="entry name" value="Gram_pos_anchor"/>
    <property type="match status" value="1"/>
</dbReference>
<dbReference type="InterPro" id="IPR004237">
    <property type="entry name" value="Fibron_repeat-bd"/>
</dbReference>
<keyword evidence="6" id="KW-0130">Cell adhesion</keyword>
<dbReference type="Pfam" id="PF17961">
    <property type="entry name" value="Big_8"/>
    <property type="match status" value="1"/>
</dbReference>
<evidence type="ECO:0000256" key="5">
    <source>
        <dbReference type="ARBA" id="ARBA00022737"/>
    </source>
</evidence>
<dbReference type="PANTHER" id="PTHR24216">
    <property type="entry name" value="PAXILLIN-RELATED"/>
    <property type="match status" value="1"/>
</dbReference>
<name>A0A5S9I5B8_STAAU</name>
<dbReference type="InterPro" id="IPR011252">
    <property type="entry name" value="Fibrogen-bd_dom1"/>
</dbReference>
<dbReference type="Pfam" id="PF04650">
    <property type="entry name" value="YSIRK_signal"/>
    <property type="match status" value="1"/>
</dbReference>
<dbReference type="InterPro" id="IPR008966">
    <property type="entry name" value="Adhesion_dom_sf"/>
</dbReference>
<proteinExistence type="predicted"/>
<feature type="compositionally biased region" description="Pro residues" evidence="10">
    <location>
        <begin position="874"/>
        <end position="976"/>
    </location>
</feature>
<dbReference type="PANTHER" id="PTHR24216:SF65">
    <property type="entry name" value="PAXILLIN-LIKE PROTEIN 1"/>
    <property type="match status" value="1"/>
</dbReference>
<dbReference type="Gene3D" id="2.60.40.1290">
    <property type="match status" value="1"/>
</dbReference>
<feature type="region of interest" description="Disordered" evidence="10">
    <location>
        <begin position="829"/>
        <end position="994"/>
    </location>
</feature>
<sequence length="1056" mass="115979">MKNNLRYGIRKHKLGAASVFLGTMIVVGMGQDKEAAASEQKTTTVEENGNSATDNKVSETQTTTINVNTIDETQSYSATVTEQPSNATQVTTEEAPKTVQAPQTAQPANVETVKEEVVKEEAKPQVKETTQPQDNSGDQRQVDLTPKKATQNQAAETQVEVAQPRTVSESKARVARSADVVDAKEASDAKVETGTDVTSKVTVTESSIEGHNNTNKVEPHEGQRAILKYKLKFENGLHQGDYFDFTLSNNVNTHGVSTARKVPDIKNGSVVMATGKILEDGKIRYTFTNDVEHKVEVTANLEINLFIDPKTFQSNGEEKVTSSLNGSKTEKNLQIEYKNGVGTYYANVNGSIETFDKEKNKFTHVAYVKPLNQFKLGTVTVSGTVTQGSNPNGEKPTVKIYEVTNDGKDLPQSVYLDASDKNKYKDVTNEMQSKLTVQENGNYTLNLDTLDKSYVIHYSGEYLNGTNEVNFRTQMFGYPEQRYGYYYNSYQLTWDNGLVLYSNKADGNGKNGQIIQNNEFEYKEDTLTEIVTGRYDEKQIIETEENQDNTPLDIDYHTAIDGEGGYVDGYIETIEETDSSAIDIDYHTAVDSEAGHVGGYTESSEESNPIDFEESTHENSKHHADVVEYEEDTNPGGGQVTTESNLVEFDEESTKGIVTGAVSDHTTVEDTKEYTTESNLIELVDELPEEHGQAQGPIEEITENNHQISHSGLGTENGHGNYGVIEEIEENSHVDIKSELGYEGGQNSGNQSFEEDTEEDKPKYEQGGNIVDIDFDSVPQIHGQNKGNQSFEEDTEEDKPKYEQGGNIIDIDFDSVPQIHGFNKHNEIIEEDTNKDKPNYQFGGHNSVDFEEDTLPKVSGQNEGQQTIEEDTTPPTPPTPEVPSEPETPTPPTPEVPSEPGKPTPPTPEVPSEPETPTPPTPEVPSEPETPTPPTPEVPSEPETPTPPTPEVPSEPGTPVPPTPEVPAEPGKPVPPAKDEPKKPSKPVEQGKVVTPVIEINEKVKVVAPTKQKQSKKSELPETGGEESTNKGMLFGGLFSILGLALLRRNKKNNKA</sequence>
<dbReference type="InterPro" id="IPR005877">
    <property type="entry name" value="YSIRK_signal_dom"/>
</dbReference>
<evidence type="ECO:0000256" key="6">
    <source>
        <dbReference type="ARBA" id="ARBA00022889"/>
    </source>
</evidence>
<feature type="compositionally biased region" description="Polar residues" evidence="10">
    <location>
        <begin position="129"/>
        <end position="139"/>
    </location>
</feature>
<dbReference type="EMBL" id="AP019713">
    <property type="protein sequence ID" value="BBK68505.1"/>
    <property type="molecule type" value="Genomic_DNA"/>
</dbReference>
<evidence type="ECO:0000256" key="7">
    <source>
        <dbReference type="ARBA" id="ARBA00023026"/>
    </source>
</evidence>
<dbReference type="InterPro" id="IPR041171">
    <property type="entry name" value="SDR_Ig"/>
</dbReference>
<feature type="region of interest" description="Disordered" evidence="10">
    <location>
        <begin position="595"/>
        <end position="622"/>
    </location>
</feature>
<feature type="compositionally biased region" description="Polar residues" evidence="10">
    <location>
        <begin position="100"/>
        <end position="109"/>
    </location>
</feature>
<reference evidence="12" key="1">
    <citation type="submission" date="2019-06" db="EMBL/GenBank/DDBJ databases">
        <title>A novel staphylococcal enterotoxin, SE02, involved in a staphylococcal food poisoning outbreak that occurred in Tokyo in 2004.</title>
        <authorList>
            <person name="Suzuki Y."/>
            <person name="Kubota H."/>
            <person name="Kato R."/>
            <person name="Sadamasu K."/>
        </authorList>
    </citation>
    <scope>NUCLEOTIDE SEQUENCE</scope>
    <source>
        <strain evidence="12">Tokyo12482</strain>
    </source>
</reference>
<feature type="compositionally biased region" description="Polar residues" evidence="10">
    <location>
        <begin position="74"/>
        <end position="92"/>
    </location>
</feature>
<evidence type="ECO:0000256" key="2">
    <source>
        <dbReference type="ARBA" id="ARBA00022512"/>
    </source>
</evidence>
<dbReference type="PROSITE" id="PS50847">
    <property type="entry name" value="GRAM_POS_ANCHORING"/>
    <property type="match status" value="1"/>
</dbReference>
<evidence type="ECO:0000256" key="10">
    <source>
        <dbReference type="SAM" id="MobiDB-lite"/>
    </source>
</evidence>
<dbReference type="InterPro" id="IPR019931">
    <property type="entry name" value="LPXTG_anchor"/>
</dbReference>
<evidence type="ECO:0000313" key="12">
    <source>
        <dbReference type="EMBL" id="BBK68505.1"/>
    </source>
</evidence>